<name>A0ABW2YZQ3_9SPHI</name>
<evidence type="ECO:0000313" key="2">
    <source>
        <dbReference type="EMBL" id="MFD0750912.1"/>
    </source>
</evidence>
<feature type="signal peptide" evidence="1">
    <location>
        <begin position="1"/>
        <end position="22"/>
    </location>
</feature>
<comment type="caution">
    <text evidence="2">The sequence shown here is derived from an EMBL/GenBank/DDBJ whole genome shotgun (WGS) entry which is preliminary data.</text>
</comment>
<accession>A0ABW2YZQ3</accession>
<keyword evidence="3" id="KW-1185">Reference proteome</keyword>
<protein>
    <submittedName>
        <fullName evidence="2">Uncharacterized protein</fullName>
    </submittedName>
</protein>
<sequence>MKKAFILLSIFCLSLSPYIGSANCSSSGNNASCNAYDTDYQSDQYYIDPTDGLTFYLIATVDYTGPQYSAYSSISWSSSGPVNFYEYYPGASYSPYYYDAYAQADYMTLVADSKGAGSHAYVTASW</sequence>
<dbReference type="Proteomes" id="UP001596958">
    <property type="component" value="Unassembled WGS sequence"/>
</dbReference>
<evidence type="ECO:0000256" key="1">
    <source>
        <dbReference type="SAM" id="SignalP"/>
    </source>
</evidence>
<dbReference type="EMBL" id="JBHTHU010000009">
    <property type="protein sequence ID" value="MFD0750912.1"/>
    <property type="molecule type" value="Genomic_DNA"/>
</dbReference>
<keyword evidence="1" id="KW-0732">Signal</keyword>
<dbReference type="RefSeq" id="WP_377100607.1">
    <property type="nucleotide sequence ID" value="NZ_JBHTHU010000009.1"/>
</dbReference>
<gene>
    <name evidence="2" type="ORF">ACFQZS_12225</name>
</gene>
<organism evidence="2 3">
    <name type="scientific">Mucilaginibacter calamicampi</name>
    <dbReference type="NCBI Taxonomy" id="1302352"/>
    <lineage>
        <taxon>Bacteria</taxon>
        <taxon>Pseudomonadati</taxon>
        <taxon>Bacteroidota</taxon>
        <taxon>Sphingobacteriia</taxon>
        <taxon>Sphingobacteriales</taxon>
        <taxon>Sphingobacteriaceae</taxon>
        <taxon>Mucilaginibacter</taxon>
    </lineage>
</organism>
<evidence type="ECO:0000313" key="3">
    <source>
        <dbReference type="Proteomes" id="UP001596958"/>
    </source>
</evidence>
<reference evidence="3" key="1">
    <citation type="journal article" date="2019" name="Int. J. Syst. Evol. Microbiol.">
        <title>The Global Catalogue of Microorganisms (GCM) 10K type strain sequencing project: providing services to taxonomists for standard genome sequencing and annotation.</title>
        <authorList>
            <consortium name="The Broad Institute Genomics Platform"/>
            <consortium name="The Broad Institute Genome Sequencing Center for Infectious Disease"/>
            <person name="Wu L."/>
            <person name="Ma J."/>
        </authorList>
    </citation>
    <scope>NUCLEOTIDE SEQUENCE [LARGE SCALE GENOMIC DNA]</scope>
    <source>
        <strain evidence="3">CCUG 63418</strain>
    </source>
</reference>
<feature type="chain" id="PRO_5045850757" evidence="1">
    <location>
        <begin position="23"/>
        <end position="126"/>
    </location>
</feature>
<proteinExistence type="predicted"/>